<dbReference type="PANTHER" id="PTHR11550:SF0">
    <property type="entry name" value="CTP SYNTHASE-RELATED"/>
    <property type="match status" value="1"/>
</dbReference>
<keyword evidence="8 12" id="KW-0315">Glutamine amidotransferase</keyword>
<dbReference type="CDD" id="cd03113">
    <property type="entry name" value="CTPS_N"/>
    <property type="match status" value="1"/>
</dbReference>
<dbReference type="UniPathway" id="UPA00159">
    <property type="reaction ID" value="UER00277"/>
</dbReference>
<keyword evidence="9 12" id="KW-0665">Pyrimidine biosynthesis</keyword>
<feature type="binding site" evidence="12">
    <location>
        <position position="402"/>
    </location>
    <ligand>
        <name>L-glutamine</name>
        <dbReference type="ChEBI" id="CHEBI:58359"/>
    </ligand>
</feature>
<evidence type="ECO:0000256" key="6">
    <source>
        <dbReference type="ARBA" id="ARBA00022840"/>
    </source>
</evidence>
<feature type="binding site" evidence="12">
    <location>
        <begin position="146"/>
        <end position="148"/>
    </location>
    <ligand>
        <name>CTP</name>
        <dbReference type="ChEBI" id="CHEBI:37563"/>
        <note>allosteric inhibitor</note>
    </ligand>
</feature>
<dbReference type="GO" id="GO:0005829">
    <property type="term" value="C:cytosol"/>
    <property type="evidence" value="ECO:0007669"/>
    <property type="project" value="TreeGrafter"/>
</dbReference>
<feature type="binding site" evidence="12">
    <location>
        <begin position="14"/>
        <end position="19"/>
    </location>
    <ligand>
        <name>ATP</name>
        <dbReference type="ChEBI" id="CHEBI:30616"/>
    </ligand>
</feature>
<evidence type="ECO:0000256" key="5">
    <source>
        <dbReference type="ARBA" id="ARBA00022741"/>
    </source>
</evidence>
<evidence type="ECO:0000256" key="9">
    <source>
        <dbReference type="ARBA" id="ARBA00022975"/>
    </source>
</evidence>
<organism evidence="15 16">
    <name type="scientific">Roseateles puraquae</name>
    <dbReference type="NCBI Taxonomy" id="431059"/>
    <lineage>
        <taxon>Bacteria</taxon>
        <taxon>Pseudomonadati</taxon>
        <taxon>Pseudomonadota</taxon>
        <taxon>Betaproteobacteria</taxon>
        <taxon>Burkholderiales</taxon>
        <taxon>Sphaerotilaceae</taxon>
        <taxon>Roseateles</taxon>
    </lineage>
</organism>
<accession>A0A254NB55</accession>
<dbReference type="EMBL" id="NISI01000001">
    <property type="protein sequence ID" value="OWR05199.1"/>
    <property type="molecule type" value="Genomic_DNA"/>
</dbReference>
<dbReference type="InterPro" id="IPR017456">
    <property type="entry name" value="CTP_synthase_N"/>
</dbReference>
<dbReference type="InterPro" id="IPR027417">
    <property type="entry name" value="P-loop_NTPase"/>
</dbReference>
<comment type="pathway">
    <text evidence="1 12">Pyrimidine metabolism; CTP biosynthesis via de novo pathway; CTP from UDP: step 2/2.</text>
</comment>
<dbReference type="InterPro" id="IPR029062">
    <property type="entry name" value="Class_I_gatase-like"/>
</dbReference>
<reference evidence="15 16" key="1">
    <citation type="journal article" date="2007" name="Int. J. Syst. Evol. Microbiol.">
        <title>Description of Pelomonas aquatica sp. nov. and Pelomonas puraquae sp. nov., isolated from industrial and haemodialysis water.</title>
        <authorList>
            <person name="Gomila M."/>
            <person name="Bowien B."/>
            <person name="Falsen E."/>
            <person name="Moore E.R."/>
            <person name="Lalucat J."/>
        </authorList>
    </citation>
    <scope>NUCLEOTIDE SEQUENCE [LARGE SCALE GENOMIC DNA]</scope>
    <source>
        <strain evidence="15 16">CCUG 52769</strain>
    </source>
</reference>
<dbReference type="AlphaFoldDB" id="A0A254NB55"/>
<comment type="caution">
    <text evidence="12">Lacks conserved residue(s) required for the propagation of feature annotation.</text>
</comment>
<dbReference type="GO" id="GO:0003883">
    <property type="term" value="F:CTP synthase activity"/>
    <property type="evidence" value="ECO:0007669"/>
    <property type="project" value="UniProtKB-UniRule"/>
</dbReference>
<evidence type="ECO:0000313" key="16">
    <source>
        <dbReference type="Proteomes" id="UP000197446"/>
    </source>
</evidence>
<feature type="domain" description="Glutamine amidotransferase" evidence="13">
    <location>
        <begin position="300"/>
        <end position="534"/>
    </location>
</feature>
<keyword evidence="7 12" id="KW-0460">Magnesium</keyword>
<feature type="domain" description="CTP synthase N-terminal" evidence="14">
    <location>
        <begin position="3"/>
        <end position="265"/>
    </location>
</feature>
<dbReference type="PROSITE" id="PS51273">
    <property type="entry name" value="GATASE_TYPE_1"/>
    <property type="match status" value="1"/>
</dbReference>
<comment type="activity regulation">
    <text evidence="12">Allosterically activated by GTP, when glutamine is the substrate; GTP has no effect on the reaction when ammonia is the substrate. The allosteric effector GTP functions by stabilizing the protein conformation that binds the tetrahedral intermediate(s) formed during glutamine hydrolysis. Inhibited by the product CTP, via allosteric rather than competitive inhibition.</text>
</comment>
<dbReference type="SUPFAM" id="SSF52317">
    <property type="entry name" value="Class I glutamine amidotransferase-like"/>
    <property type="match status" value="1"/>
</dbReference>
<dbReference type="PANTHER" id="PTHR11550">
    <property type="entry name" value="CTP SYNTHASE"/>
    <property type="match status" value="1"/>
</dbReference>
<feature type="binding site" evidence="12">
    <location>
        <position position="71"/>
    </location>
    <ligand>
        <name>Mg(2+)</name>
        <dbReference type="ChEBI" id="CHEBI:18420"/>
    </ligand>
</feature>
<comment type="caution">
    <text evidence="15">The sequence shown here is derived from an EMBL/GenBank/DDBJ whole genome shotgun (WGS) entry which is preliminary data.</text>
</comment>
<dbReference type="CDD" id="cd01746">
    <property type="entry name" value="GATase1_CTP_Synthase"/>
    <property type="match status" value="1"/>
</dbReference>
<proteinExistence type="inferred from homology"/>
<dbReference type="Gene3D" id="3.40.50.880">
    <property type="match status" value="1"/>
</dbReference>
<dbReference type="Gene3D" id="3.40.50.300">
    <property type="entry name" value="P-loop containing nucleotide triphosphate hydrolases"/>
    <property type="match status" value="1"/>
</dbReference>
<keyword evidence="5 12" id="KW-0547">Nucleotide-binding</keyword>
<dbReference type="Pfam" id="PF00117">
    <property type="entry name" value="GATase"/>
    <property type="match status" value="1"/>
</dbReference>
<feature type="binding site" evidence="12">
    <location>
        <position position="222"/>
    </location>
    <ligand>
        <name>CTP</name>
        <dbReference type="ChEBI" id="CHEBI:37563"/>
        <note>allosteric inhibitor</note>
    </ligand>
</feature>
<feature type="active site" description="Nucleophile; for glutamine hydrolysis" evidence="12">
    <location>
        <position position="378"/>
    </location>
</feature>
<feature type="region of interest" description="Amidoligase domain" evidence="12">
    <location>
        <begin position="1"/>
        <end position="265"/>
    </location>
</feature>
<dbReference type="GO" id="GO:0042802">
    <property type="term" value="F:identical protein binding"/>
    <property type="evidence" value="ECO:0007669"/>
    <property type="project" value="TreeGrafter"/>
</dbReference>
<comment type="function">
    <text evidence="11 12">Catalyzes the ATP-dependent amination of UTP to CTP with either L-glutamine or ammonia as the source of nitrogen. Regulates intracellular CTP levels through interactions with the four ribonucleotide triphosphates.</text>
</comment>
<dbReference type="FunFam" id="3.40.50.300:FF:000009">
    <property type="entry name" value="CTP synthase"/>
    <property type="match status" value="1"/>
</dbReference>
<dbReference type="FunFam" id="3.40.50.880:FF:000002">
    <property type="entry name" value="CTP synthase"/>
    <property type="match status" value="1"/>
</dbReference>
<feature type="binding site" evidence="12">
    <location>
        <position position="13"/>
    </location>
    <ligand>
        <name>UTP</name>
        <dbReference type="ChEBI" id="CHEBI:46398"/>
    </ligand>
</feature>
<feature type="active site" evidence="12">
    <location>
        <position position="515"/>
    </location>
</feature>
<dbReference type="HAMAP" id="MF_01227">
    <property type="entry name" value="PyrG"/>
    <property type="match status" value="1"/>
</dbReference>
<evidence type="ECO:0000256" key="11">
    <source>
        <dbReference type="ARBA" id="ARBA00059148"/>
    </source>
</evidence>
<evidence type="ECO:0000256" key="1">
    <source>
        <dbReference type="ARBA" id="ARBA00005171"/>
    </source>
</evidence>
<dbReference type="InterPro" id="IPR017926">
    <property type="entry name" value="GATASE"/>
</dbReference>
<dbReference type="EC" id="6.3.4.2" evidence="12"/>
<keyword evidence="3 12" id="KW-0436">Ligase</keyword>
<dbReference type="NCBIfam" id="NF003792">
    <property type="entry name" value="PRK05380.1"/>
    <property type="match status" value="1"/>
</dbReference>
<comment type="subunit">
    <text evidence="12">Homotetramer.</text>
</comment>
<dbReference type="GO" id="GO:0044210">
    <property type="term" value="P:'de novo' CTP biosynthetic process"/>
    <property type="evidence" value="ECO:0007669"/>
    <property type="project" value="UniProtKB-UniRule"/>
</dbReference>
<evidence type="ECO:0000256" key="4">
    <source>
        <dbReference type="ARBA" id="ARBA00022723"/>
    </source>
</evidence>
<dbReference type="InterPro" id="IPR033828">
    <property type="entry name" value="GATase1_CTP_Synthase"/>
</dbReference>
<evidence type="ECO:0000259" key="14">
    <source>
        <dbReference type="Pfam" id="PF06418"/>
    </source>
</evidence>
<evidence type="ECO:0000313" key="15">
    <source>
        <dbReference type="EMBL" id="OWR05199.1"/>
    </source>
</evidence>
<evidence type="ECO:0000256" key="3">
    <source>
        <dbReference type="ARBA" id="ARBA00022598"/>
    </source>
</evidence>
<sequence>MTKYVFVTGGVVSSLGKGIASASLAAILESRGLKVTLIKLDPYINVDPGTMSPFQHGEVFVTDDGAETDLDLGHYERFITTRMKKANNFTTGQIYKTVLEKERRGDYLGKTVQVIPHITNEIQEYIKRGAEGVDVAIVEIGGTVGDIESLPFLEAVRQMSLRAGPTNTAFVHLTYVPWIAAAGELKTKPTQHTVQKLREIGIQPDALLCRADRRIPDDEREKISLFTNVPEYGVISMWDVNTIYKVPRVLHEQGLDQLICTKLQLNTKSTDLKRWDNLVYEVENPKEQVTIAMCGKYTDLSDSYKSLNEALRHAGIHNHAGVKIEYVDSETLTPETVSSLSQYDAILVPGGFGKRGVEGKILAAQYAREHKLPYLGICLGMQVATIEYARHMAGLEGANSTEFDPATPHPVIALIDEWQDADGSIQKRDANSDLGGTMRLGAQSSDVKPGTLAHDIYGPVVNERHRHRYEANEHYLDRLQKAGLVISAITQREKLTEMVELPREVHPWFVGVQFHPEFKSTPWGGHPLFTAFIKAALDHKHEAK</sequence>
<feature type="binding site" evidence="12">
    <location>
        <position position="240"/>
    </location>
    <ligand>
        <name>ATP</name>
        <dbReference type="ChEBI" id="CHEBI:30616"/>
    </ligand>
</feature>
<comment type="catalytic activity">
    <reaction evidence="12">
        <text>L-glutamine + H2O = L-glutamate + NH4(+)</text>
        <dbReference type="Rhea" id="RHEA:15889"/>
        <dbReference type="ChEBI" id="CHEBI:15377"/>
        <dbReference type="ChEBI" id="CHEBI:28938"/>
        <dbReference type="ChEBI" id="CHEBI:29985"/>
        <dbReference type="ChEBI" id="CHEBI:58359"/>
    </reaction>
</comment>
<comment type="catalytic activity">
    <reaction evidence="10 12">
        <text>UTP + L-glutamine + ATP + H2O = CTP + L-glutamate + ADP + phosphate + 2 H(+)</text>
        <dbReference type="Rhea" id="RHEA:26426"/>
        <dbReference type="ChEBI" id="CHEBI:15377"/>
        <dbReference type="ChEBI" id="CHEBI:15378"/>
        <dbReference type="ChEBI" id="CHEBI:29985"/>
        <dbReference type="ChEBI" id="CHEBI:30616"/>
        <dbReference type="ChEBI" id="CHEBI:37563"/>
        <dbReference type="ChEBI" id="CHEBI:43474"/>
        <dbReference type="ChEBI" id="CHEBI:46398"/>
        <dbReference type="ChEBI" id="CHEBI:58359"/>
        <dbReference type="ChEBI" id="CHEBI:456216"/>
        <dbReference type="EC" id="6.3.4.2"/>
    </reaction>
</comment>
<dbReference type="NCBIfam" id="TIGR00337">
    <property type="entry name" value="PyrG"/>
    <property type="match status" value="1"/>
</dbReference>
<comment type="catalytic activity">
    <reaction evidence="12">
        <text>UTP + NH4(+) + ATP = CTP + ADP + phosphate + 2 H(+)</text>
        <dbReference type="Rhea" id="RHEA:16597"/>
        <dbReference type="ChEBI" id="CHEBI:15378"/>
        <dbReference type="ChEBI" id="CHEBI:28938"/>
        <dbReference type="ChEBI" id="CHEBI:30616"/>
        <dbReference type="ChEBI" id="CHEBI:37563"/>
        <dbReference type="ChEBI" id="CHEBI:43474"/>
        <dbReference type="ChEBI" id="CHEBI:46398"/>
        <dbReference type="ChEBI" id="CHEBI:456216"/>
    </reaction>
</comment>
<feature type="binding site" evidence="12">
    <location>
        <position position="13"/>
    </location>
    <ligand>
        <name>CTP</name>
        <dbReference type="ChEBI" id="CHEBI:37563"/>
        <note>allosteric inhibitor</note>
    </ligand>
</feature>
<dbReference type="RefSeq" id="WP_088481409.1">
    <property type="nucleotide sequence ID" value="NZ_JBCNLH010000006.1"/>
</dbReference>
<feature type="binding site" evidence="12">
    <location>
        <position position="351"/>
    </location>
    <ligand>
        <name>L-glutamine</name>
        <dbReference type="ChEBI" id="CHEBI:58359"/>
    </ligand>
</feature>
<dbReference type="OrthoDB" id="9801107at2"/>
<feature type="binding site" evidence="12">
    <location>
        <begin position="186"/>
        <end position="191"/>
    </location>
    <ligand>
        <name>UTP</name>
        <dbReference type="ChEBI" id="CHEBI:46398"/>
    </ligand>
</feature>
<gene>
    <name evidence="12 15" type="primary">pyrG</name>
    <name evidence="15" type="ORF">CDO81_01610</name>
</gene>
<dbReference type="GO" id="GO:0046872">
    <property type="term" value="F:metal ion binding"/>
    <property type="evidence" value="ECO:0007669"/>
    <property type="project" value="UniProtKB-KW"/>
</dbReference>
<dbReference type="Proteomes" id="UP000197446">
    <property type="component" value="Unassembled WGS sequence"/>
</dbReference>
<dbReference type="GO" id="GO:0097268">
    <property type="term" value="C:cytoophidium"/>
    <property type="evidence" value="ECO:0007669"/>
    <property type="project" value="UniProtKB-ARBA"/>
</dbReference>
<name>A0A254NB55_9BURK</name>
<evidence type="ECO:0000256" key="8">
    <source>
        <dbReference type="ARBA" id="ARBA00022962"/>
    </source>
</evidence>
<dbReference type="SUPFAM" id="SSF52540">
    <property type="entry name" value="P-loop containing nucleoside triphosphate hydrolases"/>
    <property type="match status" value="1"/>
</dbReference>
<protein>
    <recommendedName>
        <fullName evidence="12">CTP synthase</fullName>
        <ecNumber evidence="12">6.3.4.2</ecNumber>
    </recommendedName>
    <alternativeName>
        <fullName evidence="12">Cytidine 5'-triphosphate synthase</fullName>
    </alternativeName>
    <alternativeName>
        <fullName evidence="12">Cytidine triphosphate synthetase</fullName>
        <shortName evidence="12">CTP synthetase</shortName>
        <shortName evidence="12">CTPS</shortName>
    </alternativeName>
    <alternativeName>
        <fullName evidence="12">UTP--ammonia ligase</fullName>
    </alternativeName>
</protein>
<keyword evidence="4 12" id="KW-0479">Metal-binding</keyword>
<comment type="miscellaneous">
    <text evidence="12">CTPSs have evolved a hybrid strategy for distinguishing between UTP and CTP. The overlapping regions of the product feedback inhibitory and substrate sites recognize a common feature in both compounds, the triphosphate moiety. To differentiate isosteric substrate and product pyrimidine rings, an additional pocket far from the expected kinase/ligase catalytic site, specifically recognizes the cytosine and ribose portions of the product inhibitor.</text>
</comment>
<feature type="binding site" evidence="12">
    <location>
        <position position="139"/>
    </location>
    <ligand>
        <name>Mg(2+)</name>
        <dbReference type="ChEBI" id="CHEBI:18420"/>
    </ligand>
</feature>
<comment type="similarity">
    <text evidence="2 12">Belongs to the CTP synthase family.</text>
</comment>
<dbReference type="InterPro" id="IPR004468">
    <property type="entry name" value="CTP_synthase"/>
</dbReference>
<dbReference type="Pfam" id="PF06418">
    <property type="entry name" value="CTP_synth_N"/>
    <property type="match status" value="1"/>
</dbReference>
<feature type="binding site" evidence="12">
    <location>
        <begin position="186"/>
        <end position="191"/>
    </location>
    <ligand>
        <name>CTP</name>
        <dbReference type="ChEBI" id="CHEBI:37563"/>
        <note>allosteric inhibitor</note>
    </ligand>
</feature>
<feature type="binding site" evidence="12">
    <location>
        <position position="222"/>
    </location>
    <ligand>
        <name>UTP</name>
        <dbReference type="ChEBI" id="CHEBI:46398"/>
    </ligand>
</feature>
<evidence type="ECO:0000256" key="7">
    <source>
        <dbReference type="ARBA" id="ARBA00022842"/>
    </source>
</evidence>
<feature type="binding site" evidence="12">
    <location>
        <position position="71"/>
    </location>
    <ligand>
        <name>ATP</name>
        <dbReference type="ChEBI" id="CHEBI:30616"/>
    </ligand>
</feature>
<dbReference type="GO" id="GO:0019856">
    <property type="term" value="P:pyrimidine nucleobase biosynthetic process"/>
    <property type="evidence" value="ECO:0007669"/>
    <property type="project" value="TreeGrafter"/>
</dbReference>
<evidence type="ECO:0000256" key="2">
    <source>
        <dbReference type="ARBA" id="ARBA00007533"/>
    </source>
</evidence>
<feature type="active site" evidence="12">
    <location>
        <position position="517"/>
    </location>
</feature>
<dbReference type="GO" id="GO:0005524">
    <property type="term" value="F:ATP binding"/>
    <property type="evidence" value="ECO:0007669"/>
    <property type="project" value="UniProtKB-KW"/>
</dbReference>
<feature type="binding site" evidence="12">
    <location>
        <begin position="379"/>
        <end position="382"/>
    </location>
    <ligand>
        <name>L-glutamine</name>
        <dbReference type="ChEBI" id="CHEBI:58359"/>
    </ligand>
</feature>
<feature type="binding site" evidence="12">
    <location>
        <position position="468"/>
    </location>
    <ligand>
        <name>L-glutamine</name>
        <dbReference type="ChEBI" id="CHEBI:58359"/>
    </ligand>
</feature>
<keyword evidence="6 12" id="KW-0067">ATP-binding</keyword>
<evidence type="ECO:0000259" key="13">
    <source>
        <dbReference type="Pfam" id="PF00117"/>
    </source>
</evidence>
<keyword evidence="16" id="KW-1185">Reference proteome</keyword>
<evidence type="ECO:0000256" key="10">
    <source>
        <dbReference type="ARBA" id="ARBA00047781"/>
    </source>
</evidence>
<dbReference type="GO" id="GO:0004359">
    <property type="term" value="F:glutaminase activity"/>
    <property type="evidence" value="ECO:0007669"/>
    <property type="project" value="RHEA"/>
</dbReference>
<evidence type="ECO:0000256" key="12">
    <source>
        <dbReference type="HAMAP-Rule" id="MF_01227"/>
    </source>
</evidence>